<gene>
    <name evidence="1" type="ORF">LSH36_365g00026</name>
</gene>
<name>A0AAD9N1B3_9ANNE</name>
<evidence type="ECO:0000313" key="1">
    <source>
        <dbReference type="EMBL" id="KAK2151376.1"/>
    </source>
</evidence>
<proteinExistence type="predicted"/>
<comment type="caution">
    <text evidence="1">The sequence shown here is derived from an EMBL/GenBank/DDBJ whole genome shotgun (WGS) entry which is preliminary data.</text>
</comment>
<protein>
    <submittedName>
        <fullName evidence="1">Uncharacterized protein</fullName>
    </submittedName>
</protein>
<sequence>MVVLHRVSPSYLVPPVNRSSPFPYQSRLFSSRSTKMITFDNYLYPLASLRYN</sequence>
<reference evidence="1" key="1">
    <citation type="journal article" date="2023" name="Mol. Biol. Evol.">
        <title>Third-Generation Sequencing Reveals the Adaptive Role of the Epigenome in Three Deep-Sea Polychaetes.</title>
        <authorList>
            <person name="Perez M."/>
            <person name="Aroh O."/>
            <person name="Sun Y."/>
            <person name="Lan Y."/>
            <person name="Juniper S.K."/>
            <person name="Young C.R."/>
            <person name="Angers B."/>
            <person name="Qian P.Y."/>
        </authorList>
    </citation>
    <scope>NUCLEOTIDE SEQUENCE</scope>
    <source>
        <strain evidence="1">P08H-3</strain>
    </source>
</reference>
<dbReference type="AlphaFoldDB" id="A0AAD9N1B3"/>
<dbReference type="EMBL" id="JAODUP010000365">
    <property type="protein sequence ID" value="KAK2151376.1"/>
    <property type="molecule type" value="Genomic_DNA"/>
</dbReference>
<accession>A0AAD9N1B3</accession>
<keyword evidence="2" id="KW-1185">Reference proteome</keyword>
<organism evidence="1 2">
    <name type="scientific">Paralvinella palmiformis</name>
    <dbReference type="NCBI Taxonomy" id="53620"/>
    <lineage>
        <taxon>Eukaryota</taxon>
        <taxon>Metazoa</taxon>
        <taxon>Spiralia</taxon>
        <taxon>Lophotrochozoa</taxon>
        <taxon>Annelida</taxon>
        <taxon>Polychaeta</taxon>
        <taxon>Sedentaria</taxon>
        <taxon>Canalipalpata</taxon>
        <taxon>Terebellida</taxon>
        <taxon>Terebelliformia</taxon>
        <taxon>Alvinellidae</taxon>
        <taxon>Paralvinella</taxon>
    </lineage>
</organism>
<evidence type="ECO:0000313" key="2">
    <source>
        <dbReference type="Proteomes" id="UP001208570"/>
    </source>
</evidence>
<dbReference type="Proteomes" id="UP001208570">
    <property type="component" value="Unassembled WGS sequence"/>
</dbReference>